<proteinExistence type="predicted"/>
<sequence>MRSIRVRPQVGQDTSSGPSFRTPAALRMSRAAYTSSTGSAERETRMVSPIPMASKPPMPTADLRVPMRRVPVSVTPRCKG</sequence>
<organism evidence="2 3">
    <name type="scientific">Flavonifractor plautii</name>
    <name type="common">Fusobacterium plautii</name>
    <dbReference type="NCBI Taxonomy" id="292800"/>
    <lineage>
        <taxon>Bacteria</taxon>
        <taxon>Bacillati</taxon>
        <taxon>Bacillota</taxon>
        <taxon>Clostridia</taxon>
        <taxon>Eubacteriales</taxon>
        <taxon>Oscillospiraceae</taxon>
        <taxon>Flavonifractor</taxon>
    </lineage>
</organism>
<evidence type="ECO:0000313" key="3">
    <source>
        <dbReference type="Proteomes" id="UP000095746"/>
    </source>
</evidence>
<reference evidence="2 3" key="1">
    <citation type="submission" date="2015-09" db="EMBL/GenBank/DDBJ databases">
        <authorList>
            <consortium name="Pathogen Informatics"/>
        </authorList>
    </citation>
    <scope>NUCLEOTIDE SEQUENCE [LARGE SCALE GENOMIC DNA]</scope>
    <source>
        <strain evidence="2 3">2789STDY5608854</strain>
    </source>
</reference>
<dbReference type="EMBL" id="CYZT01000044">
    <property type="protein sequence ID" value="CUO09635.1"/>
    <property type="molecule type" value="Genomic_DNA"/>
</dbReference>
<evidence type="ECO:0000313" key="2">
    <source>
        <dbReference type="EMBL" id="CUO09635.1"/>
    </source>
</evidence>
<dbReference type="AlphaFoldDB" id="A0A174CCR5"/>
<gene>
    <name evidence="2" type="ORF">ERS852411_00961</name>
</gene>
<feature type="region of interest" description="Disordered" evidence="1">
    <location>
        <begin position="1"/>
        <end position="62"/>
    </location>
</feature>
<protein>
    <submittedName>
        <fullName evidence="2">Uncharacterized protein</fullName>
    </submittedName>
</protein>
<name>A0A174CCR5_FLAPL</name>
<evidence type="ECO:0000256" key="1">
    <source>
        <dbReference type="SAM" id="MobiDB-lite"/>
    </source>
</evidence>
<dbReference type="Proteomes" id="UP000095746">
    <property type="component" value="Unassembled WGS sequence"/>
</dbReference>
<accession>A0A174CCR5</accession>